<dbReference type="STRING" id="1247936.BN2475_280006"/>
<gene>
    <name evidence="1" type="ORF">BN2475_280006</name>
</gene>
<sequence length="103" mass="11532">MHDLLVAVIAVALCWGAERVTRWWLRRNEEGRIADAQRVLEKHGTGAFFYMPGFDAEDGELRGALDAMEYTGKIVLDRKGNVIGRVMPKVANGPHLRLVVDNT</sequence>
<reference evidence="1 2" key="1">
    <citation type="submission" date="2016-12" db="EMBL/GenBank/DDBJ databases">
        <authorList>
            <person name="Song W.-J."/>
            <person name="Kurnit D.M."/>
        </authorList>
    </citation>
    <scope>NUCLEOTIDE SEQUENCE [LARGE SCALE GENOMIC DNA]</scope>
    <source>
        <strain evidence="1 2">STM7296</strain>
    </source>
</reference>
<protein>
    <submittedName>
        <fullName evidence="1">Uncharacterized protein</fullName>
    </submittedName>
</protein>
<dbReference type="EMBL" id="CYGX02000028">
    <property type="protein sequence ID" value="SIT41086.1"/>
    <property type="molecule type" value="Genomic_DNA"/>
</dbReference>
<organism evidence="1 2">
    <name type="scientific">Paraburkholderia ribeironis</name>
    <dbReference type="NCBI Taxonomy" id="1247936"/>
    <lineage>
        <taxon>Bacteria</taxon>
        <taxon>Pseudomonadati</taxon>
        <taxon>Pseudomonadota</taxon>
        <taxon>Betaproteobacteria</taxon>
        <taxon>Burkholderiales</taxon>
        <taxon>Burkholderiaceae</taxon>
        <taxon>Paraburkholderia</taxon>
    </lineage>
</organism>
<dbReference type="AlphaFoldDB" id="A0A1N7S171"/>
<evidence type="ECO:0000313" key="1">
    <source>
        <dbReference type="EMBL" id="SIT41086.1"/>
    </source>
</evidence>
<dbReference type="Proteomes" id="UP000187012">
    <property type="component" value="Unassembled WGS sequence"/>
</dbReference>
<proteinExistence type="predicted"/>
<dbReference type="RefSeq" id="WP_094780134.1">
    <property type="nucleotide sequence ID" value="NZ_CYGX02000028.1"/>
</dbReference>
<accession>A0A1N7S171</accession>
<keyword evidence="2" id="KW-1185">Reference proteome</keyword>
<evidence type="ECO:0000313" key="2">
    <source>
        <dbReference type="Proteomes" id="UP000187012"/>
    </source>
</evidence>
<name>A0A1N7S171_9BURK</name>